<dbReference type="EMBL" id="JAVRQU010000002">
    <property type="protein sequence ID" value="KAK5706284.1"/>
    <property type="molecule type" value="Genomic_DNA"/>
</dbReference>
<evidence type="ECO:0000256" key="2">
    <source>
        <dbReference type="ARBA" id="ARBA00012702"/>
    </source>
</evidence>
<evidence type="ECO:0000256" key="9">
    <source>
        <dbReference type="RuleBase" id="RU365056"/>
    </source>
</evidence>
<dbReference type="Proteomes" id="UP001310594">
    <property type="component" value="Unassembled WGS sequence"/>
</dbReference>
<dbReference type="GO" id="GO:0004660">
    <property type="term" value="F:protein farnesyltransferase activity"/>
    <property type="evidence" value="ECO:0007669"/>
    <property type="project" value="UniProtKB-UniRule"/>
</dbReference>
<comment type="caution">
    <text evidence="12">The sequence shown here is derived from an EMBL/GenBank/DDBJ whole genome shotgun (WGS) entry which is preliminary data.</text>
</comment>
<keyword evidence="6 9" id="KW-0479">Metal-binding</keyword>
<feature type="domain" description="Prenyltransferase alpha-alpha toroid" evidence="11">
    <location>
        <begin position="118"/>
        <end position="455"/>
    </location>
</feature>
<evidence type="ECO:0000256" key="8">
    <source>
        <dbReference type="ARBA" id="ARBA00022833"/>
    </source>
</evidence>
<dbReference type="InterPro" id="IPR008930">
    <property type="entry name" value="Terpenoid_cyclase/PrenylTrfase"/>
</dbReference>
<dbReference type="InterPro" id="IPR026872">
    <property type="entry name" value="FTB"/>
</dbReference>
<comment type="catalytic activity">
    <reaction evidence="9">
        <text>L-cysteinyl-[protein] + (2E,6E)-farnesyl diphosphate = S-(2E,6E)-farnesyl-L-cysteinyl-[protein] + diphosphate</text>
        <dbReference type="Rhea" id="RHEA:13345"/>
        <dbReference type="Rhea" id="RHEA-COMP:10131"/>
        <dbReference type="Rhea" id="RHEA-COMP:11535"/>
        <dbReference type="ChEBI" id="CHEBI:29950"/>
        <dbReference type="ChEBI" id="CHEBI:33019"/>
        <dbReference type="ChEBI" id="CHEBI:86019"/>
        <dbReference type="ChEBI" id="CHEBI:175763"/>
    </reaction>
</comment>
<evidence type="ECO:0000256" key="4">
    <source>
        <dbReference type="ARBA" id="ARBA00022602"/>
    </source>
</evidence>
<organism evidence="12 13">
    <name type="scientific">Elasticomyces elasticus</name>
    <dbReference type="NCBI Taxonomy" id="574655"/>
    <lineage>
        <taxon>Eukaryota</taxon>
        <taxon>Fungi</taxon>
        <taxon>Dikarya</taxon>
        <taxon>Ascomycota</taxon>
        <taxon>Pezizomycotina</taxon>
        <taxon>Dothideomycetes</taxon>
        <taxon>Dothideomycetidae</taxon>
        <taxon>Mycosphaerellales</taxon>
        <taxon>Teratosphaeriaceae</taxon>
        <taxon>Elasticomyces</taxon>
    </lineage>
</organism>
<dbReference type="InterPro" id="IPR045089">
    <property type="entry name" value="PGGT1B-like"/>
</dbReference>
<sequence>MTSSQENEDDSLDELLKDKARIVELSDAEDEDDSMAGPPFPGNHLKPRRKHKSKLHPQPQRKVLEIPPWIFDTNELFHNDVSTPSRAALDKTSAECLRFLTLLDTQGLPLNSHGLPRLRRKPHADFLRFFLGPLQTGFTAMDASRPWLFYWCLAGLSFLDEDVSEYKERLIETVRPLQNPIGGFGGGHGQYSHCACTYATVLALTAVGGLEVVDRKTMWQWLGTVKQDDGGFRMAVGAEEDIRGAYCAMTIITLLNLPLELPPDAPARKAGLTSFTDKLGEWVGRCQTYEGGIGGGPSNEVHGAYAFCALACLSILDAPHISIPKYLDIDALARWLASTQTTPEGGFAGRPNKLVDACYSHWVGACFALIEAALPGSKDRLWNKAALVRYLLTCGQQPGPQGGMRDKPSARPDGYHTCYSLSGLSAAQNHYWYDSESSTTDAGSGRLLAAFNWHAKRGTADELAVLKVDEEDVVALIHPVFVLRLEAVEAARKTFEAGGL</sequence>
<feature type="region of interest" description="Disordered" evidence="10">
    <location>
        <begin position="23"/>
        <end position="58"/>
    </location>
</feature>
<evidence type="ECO:0000256" key="1">
    <source>
        <dbReference type="ARBA" id="ARBA00010497"/>
    </source>
</evidence>
<comment type="subunit">
    <text evidence="9">Heterodimer of an alpha and a beta subunit.</text>
</comment>
<dbReference type="CDD" id="cd02893">
    <property type="entry name" value="FTase"/>
    <property type="match status" value="1"/>
</dbReference>
<comment type="cofactor">
    <cofactor evidence="9">
        <name>Zn(2+)</name>
        <dbReference type="ChEBI" id="CHEBI:29105"/>
    </cofactor>
    <text evidence="9">Binds 1 zinc ion per subunit.</text>
</comment>
<evidence type="ECO:0000256" key="5">
    <source>
        <dbReference type="ARBA" id="ARBA00022679"/>
    </source>
</evidence>
<dbReference type="EC" id="2.5.1.58" evidence="2 9"/>
<evidence type="ECO:0000256" key="10">
    <source>
        <dbReference type="SAM" id="MobiDB-lite"/>
    </source>
</evidence>
<dbReference type="InterPro" id="IPR001330">
    <property type="entry name" value="Prenyltrans"/>
</dbReference>
<dbReference type="Pfam" id="PF00432">
    <property type="entry name" value="Prenyltrans"/>
    <property type="match status" value="1"/>
</dbReference>
<evidence type="ECO:0000256" key="7">
    <source>
        <dbReference type="ARBA" id="ARBA00022737"/>
    </source>
</evidence>
<evidence type="ECO:0000313" key="13">
    <source>
        <dbReference type="Proteomes" id="UP001310594"/>
    </source>
</evidence>
<gene>
    <name evidence="12" type="primary">RAM1</name>
    <name evidence="12" type="ORF">LTR97_001271</name>
</gene>
<keyword evidence="5 9" id="KW-0808">Transferase</keyword>
<dbReference type="Gene3D" id="1.50.10.20">
    <property type="match status" value="1"/>
</dbReference>
<dbReference type="PANTHER" id="PTHR11774">
    <property type="entry name" value="GERANYLGERANYL TRANSFERASE TYPE BETA SUBUNIT"/>
    <property type="match status" value="1"/>
</dbReference>
<proteinExistence type="inferred from homology"/>
<feature type="compositionally biased region" description="Basic residues" evidence="10">
    <location>
        <begin position="45"/>
        <end position="55"/>
    </location>
</feature>
<dbReference type="GO" id="GO:0005965">
    <property type="term" value="C:protein farnesyltransferase complex"/>
    <property type="evidence" value="ECO:0007669"/>
    <property type="project" value="UniProtKB-UniRule"/>
</dbReference>
<evidence type="ECO:0000259" key="11">
    <source>
        <dbReference type="Pfam" id="PF00432"/>
    </source>
</evidence>
<dbReference type="FunFam" id="1.50.10.20:FF:000014">
    <property type="entry name" value="Protein farnesyltransferase subunit beta"/>
    <property type="match status" value="1"/>
</dbReference>
<evidence type="ECO:0000256" key="6">
    <source>
        <dbReference type="ARBA" id="ARBA00022723"/>
    </source>
</evidence>
<dbReference type="GO" id="GO:0097354">
    <property type="term" value="P:prenylation"/>
    <property type="evidence" value="ECO:0007669"/>
    <property type="project" value="UniProtKB-UniRule"/>
</dbReference>
<comment type="similarity">
    <text evidence="1 9">Belongs to the protein prenyltransferase subunit beta family.</text>
</comment>
<dbReference type="PANTHER" id="PTHR11774:SF6">
    <property type="entry name" value="PROTEIN FARNESYLTRANSFERASE SUBUNIT BETA"/>
    <property type="match status" value="1"/>
</dbReference>
<keyword evidence="7" id="KW-0677">Repeat</keyword>
<accession>A0AAN8A5S6</accession>
<dbReference type="SUPFAM" id="SSF48239">
    <property type="entry name" value="Terpenoid cyclases/Protein prenyltransferases"/>
    <property type="match status" value="1"/>
</dbReference>
<keyword evidence="8 9" id="KW-0862">Zinc</keyword>
<reference evidence="12" key="1">
    <citation type="submission" date="2023-08" db="EMBL/GenBank/DDBJ databases">
        <title>Black Yeasts Isolated from many extreme environments.</title>
        <authorList>
            <person name="Coleine C."/>
            <person name="Stajich J.E."/>
            <person name="Selbmann L."/>
        </authorList>
    </citation>
    <scope>NUCLEOTIDE SEQUENCE</scope>
    <source>
        <strain evidence="12">CCFEE 5810</strain>
    </source>
</reference>
<protein>
    <recommendedName>
        <fullName evidence="3 9">Protein farnesyltransferase subunit beta</fullName>
        <shortName evidence="9">FTase-beta</shortName>
        <ecNumber evidence="2 9">2.5.1.58</ecNumber>
    </recommendedName>
</protein>
<comment type="function">
    <text evidence="9">Catalyzes the transfer of a farnesyl moiety from farnesyl diphosphate to a cysteine at the fourth position from the C-terminus of several proteins. The beta subunit is responsible for peptide-binding.</text>
</comment>
<dbReference type="GO" id="GO:0008270">
    <property type="term" value="F:zinc ion binding"/>
    <property type="evidence" value="ECO:0007669"/>
    <property type="project" value="UniProtKB-UniRule"/>
</dbReference>
<keyword evidence="4 9" id="KW-0637">Prenyltransferase</keyword>
<evidence type="ECO:0000256" key="3">
    <source>
        <dbReference type="ARBA" id="ARBA00015798"/>
    </source>
</evidence>
<dbReference type="AlphaFoldDB" id="A0AAN8A5S6"/>
<evidence type="ECO:0000313" key="12">
    <source>
        <dbReference type="EMBL" id="KAK5706284.1"/>
    </source>
</evidence>
<name>A0AAN8A5S6_9PEZI</name>